<keyword evidence="6" id="KW-0282">Flagellum</keyword>
<organism evidence="6 7">
    <name type="scientific">Nitratidesulfovibrio oxamicus</name>
    <dbReference type="NCBI Taxonomy" id="32016"/>
    <lineage>
        <taxon>Bacteria</taxon>
        <taxon>Pseudomonadati</taxon>
        <taxon>Thermodesulfobacteriota</taxon>
        <taxon>Desulfovibrionia</taxon>
        <taxon>Desulfovibrionales</taxon>
        <taxon>Desulfovibrionaceae</taxon>
        <taxon>Nitratidesulfovibrio</taxon>
    </lineage>
</organism>
<evidence type="ECO:0000256" key="1">
    <source>
        <dbReference type="ARBA" id="ARBA00022636"/>
    </source>
</evidence>
<evidence type="ECO:0000256" key="3">
    <source>
        <dbReference type="ARBA" id="ARBA00023143"/>
    </source>
</evidence>
<keyword evidence="6" id="KW-0966">Cell projection</keyword>
<keyword evidence="7" id="KW-1185">Reference proteome</keyword>
<keyword evidence="2" id="KW-0547">Nucleotide-binding</keyword>
<name>A0ABS0J472_9BACT</name>
<comment type="caution">
    <text evidence="6">The sequence shown here is derived from an EMBL/GenBank/DDBJ whole genome shotgun (WGS) entry which is preliminary data.</text>
</comment>
<dbReference type="Pfam" id="PF12945">
    <property type="entry name" value="PilZNR"/>
    <property type="match status" value="1"/>
</dbReference>
<evidence type="ECO:0000256" key="2">
    <source>
        <dbReference type="ARBA" id="ARBA00022741"/>
    </source>
</evidence>
<dbReference type="Gene3D" id="2.30.110.10">
    <property type="entry name" value="Electron Transport, Fmn-binding Protein, Chain A"/>
    <property type="match status" value="1"/>
</dbReference>
<dbReference type="SUPFAM" id="SSF141371">
    <property type="entry name" value="PilZ domain-like"/>
    <property type="match status" value="2"/>
</dbReference>
<dbReference type="InterPro" id="IPR012349">
    <property type="entry name" value="Split_barrel_FMN-bd"/>
</dbReference>
<reference evidence="6 7" key="1">
    <citation type="submission" date="2019-08" db="EMBL/GenBank/DDBJ databases">
        <authorList>
            <person name="Luo N."/>
        </authorList>
    </citation>
    <scope>NUCLEOTIDE SEQUENCE [LARGE SCALE GENOMIC DNA]</scope>
    <source>
        <strain evidence="6 7">NCIMB 9442</strain>
    </source>
</reference>
<dbReference type="RefSeq" id="WP_196609219.1">
    <property type="nucleotide sequence ID" value="NZ_VRYY01000243.1"/>
</dbReference>
<dbReference type="Pfam" id="PF07238">
    <property type="entry name" value="PilZ"/>
    <property type="match status" value="1"/>
</dbReference>
<keyword evidence="6" id="KW-0969">Cilium</keyword>
<feature type="domain" description="PilZ" evidence="4">
    <location>
        <begin position="123"/>
        <end position="229"/>
    </location>
</feature>
<keyword evidence="1" id="KW-0973">c-di-GMP</keyword>
<proteinExistence type="predicted"/>
<dbReference type="InterPro" id="IPR009875">
    <property type="entry name" value="PilZ_domain"/>
</dbReference>
<evidence type="ECO:0000259" key="5">
    <source>
        <dbReference type="Pfam" id="PF12945"/>
    </source>
</evidence>
<dbReference type="InterPro" id="IPR009926">
    <property type="entry name" value="T3SS_YcgR_PilZN"/>
</dbReference>
<evidence type="ECO:0000313" key="6">
    <source>
        <dbReference type="EMBL" id="MBG3877223.1"/>
    </source>
</evidence>
<dbReference type="EMBL" id="VRYY01000243">
    <property type="protein sequence ID" value="MBG3877223.1"/>
    <property type="molecule type" value="Genomic_DNA"/>
</dbReference>
<keyword evidence="3" id="KW-0975">Bacterial flagellum</keyword>
<feature type="domain" description="Type III secretion system flagellar brake protein YcgR PilZN" evidence="5">
    <location>
        <begin position="35"/>
        <end position="115"/>
    </location>
</feature>
<evidence type="ECO:0000313" key="7">
    <source>
        <dbReference type="Proteomes" id="UP001194469"/>
    </source>
</evidence>
<accession>A0ABS0J472</accession>
<evidence type="ECO:0000259" key="4">
    <source>
        <dbReference type="Pfam" id="PF07238"/>
    </source>
</evidence>
<protein>
    <submittedName>
        <fullName evidence="6">Flagellar brake protein</fullName>
    </submittedName>
</protein>
<gene>
    <name evidence="6" type="ORF">FVW20_09395</name>
</gene>
<sequence length="236" mass="26207">MPPRTAITERPVERATERPMVTRTRNGQALDLPLGTRMLLNIAGTKENLSSELVGLQHFEYLILKMPLVPGIRARLLNGEMVTLRYISGGTIFGFKSQVLNHIVKPGFLLFVDYPDSMEQVDLRQHRRVNCLLPAAVHGRHGTYKCILLDLSEGGCKVSLELQRDDPFRETAVDDMLVLQCGFFAAEGAAQTTLSSLVKSISMDGNRMQLGLKFADLSTDTQLELSSYLDNVSSLI</sequence>
<dbReference type="Gene3D" id="2.40.10.220">
    <property type="entry name" value="predicted glycosyltransferase like domains"/>
    <property type="match status" value="1"/>
</dbReference>
<dbReference type="Proteomes" id="UP001194469">
    <property type="component" value="Unassembled WGS sequence"/>
</dbReference>